<gene>
    <name evidence="2" type="ORF">ABIE13_005652</name>
</gene>
<dbReference type="CDD" id="cd05403">
    <property type="entry name" value="NT_KNTase_like"/>
    <property type="match status" value="1"/>
</dbReference>
<protein>
    <submittedName>
        <fullName evidence="2">Nucleotidyltransferase</fullName>
    </submittedName>
</protein>
<proteinExistence type="predicted"/>
<dbReference type="EMBL" id="JBEPSH010000022">
    <property type="protein sequence ID" value="MET4580505.1"/>
    <property type="molecule type" value="Genomic_DNA"/>
</dbReference>
<evidence type="ECO:0000313" key="2">
    <source>
        <dbReference type="EMBL" id="MET4580505.1"/>
    </source>
</evidence>
<dbReference type="Pfam" id="PF01909">
    <property type="entry name" value="NTP_transf_2"/>
    <property type="match status" value="1"/>
</dbReference>
<dbReference type="SUPFAM" id="SSF81301">
    <property type="entry name" value="Nucleotidyltransferase"/>
    <property type="match status" value="1"/>
</dbReference>
<name>A0ABV2QHH8_9BURK</name>
<organism evidence="2 3">
    <name type="scientific">Ottowia thiooxydans</name>
    <dbReference type="NCBI Taxonomy" id="219182"/>
    <lineage>
        <taxon>Bacteria</taxon>
        <taxon>Pseudomonadati</taxon>
        <taxon>Pseudomonadota</taxon>
        <taxon>Betaproteobacteria</taxon>
        <taxon>Burkholderiales</taxon>
        <taxon>Comamonadaceae</taxon>
        <taxon>Ottowia</taxon>
    </lineage>
</organism>
<evidence type="ECO:0000259" key="1">
    <source>
        <dbReference type="Pfam" id="PF01909"/>
    </source>
</evidence>
<keyword evidence="3" id="KW-1185">Reference proteome</keyword>
<comment type="caution">
    <text evidence="2">The sequence shown here is derived from an EMBL/GenBank/DDBJ whole genome shotgun (WGS) entry which is preliminary data.</text>
</comment>
<dbReference type="InterPro" id="IPR002934">
    <property type="entry name" value="Polymerase_NTP_transf_dom"/>
</dbReference>
<dbReference type="RefSeq" id="WP_354449487.1">
    <property type="nucleotide sequence ID" value="NZ_JBEPSH010000022.1"/>
</dbReference>
<reference evidence="2 3" key="1">
    <citation type="submission" date="2024-06" db="EMBL/GenBank/DDBJ databases">
        <title>Sorghum-associated microbial communities from plants grown in Nebraska, USA.</title>
        <authorList>
            <person name="Schachtman D."/>
        </authorList>
    </citation>
    <scope>NUCLEOTIDE SEQUENCE [LARGE SCALE GENOMIC DNA]</scope>
    <source>
        <strain evidence="2 3">2709</strain>
    </source>
</reference>
<accession>A0ABV2QHH8</accession>
<sequence>MKSFDDFMPACIEIPPPKPLQPEFVDVVNDALDSLRKELGPVLDSLYLYGSVARGKAQRGKSDLDLTLILTRSLATHEMRSLERVRSDLQDRHPEVSKIDFDIGVLEDVLSPDNLYSWGYWLKHECRCIYGTDLALRFKAFQPSRSIAQAINGDYMQVLGDYVICINAAEGHAEMQRLQKEAARKLLRATNVLRPLSDSYWPVSLADYAEYFSASHPEMAHHVEFFLTHANTPYASSEAFNDKLVFFLAWMKKCELLSTPA</sequence>
<dbReference type="InterPro" id="IPR043519">
    <property type="entry name" value="NT_sf"/>
</dbReference>
<evidence type="ECO:0000313" key="3">
    <source>
        <dbReference type="Proteomes" id="UP001549320"/>
    </source>
</evidence>
<dbReference type="Gene3D" id="3.30.460.10">
    <property type="entry name" value="Beta Polymerase, domain 2"/>
    <property type="match status" value="1"/>
</dbReference>
<feature type="domain" description="Polymerase nucleotidyl transferase" evidence="1">
    <location>
        <begin position="37"/>
        <end position="73"/>
    </location>
</feature>
<dbReference type="Proteomes" id="UP001549320">
    <property type="component" value="Unassembled WGS sequence"/>
</dbReference>